<evidence type="ECO:0000313" key="7">
    <source>
        <dbReference type="Proteomes" id="UP000750334"/>
    </source>
</evidence>
<dbReference type="GO" id="GO:0005634">
    <property type="term" value="C:nucleus"/>
    <property type="evidence" value="ECO:0007669"/>
    <property type="project" value="TreeGrafter"/>
</dbReference>
<accession>A0A9P7BDP1</accession>
<feature type="compositionally biased region" description="Acidic residues" evidence="3">
    <location>
        <begin position="621"/>
        <end position="630"/>
    </location>
</feature>
<feature type="region of interest" description="Disordered" evidence="3">
    <location>
        <begin position="440"/>
        <end position="486"/>
    </location>
</feature>
<dbReference type="InterPro" id="IPR036279">
    <property type="entry name" value="5-3_exonuclease_C_sf"/>
</dbReference>
<dbReference type="PANTHER" id="PTHR11081">
    <property type="entry name" value="FLAP ENDONUCLEASE FAMILY MEMBER"/>
    <property type="match status" value="1"/>
</dbReference>
<sequence length="838" mass="96753">MGVAQIWDLIRECQPNPVLRYPISVALPGKRIAIDAYHILFECGFFNRSGKVDDISKPILNLIHRLKELIALDIWFLLIFDGNDKPTKIRRVGTNEDGSKKDALNLNFGIDIINDPIMRTICELLNRMNISWVTTTGEGEAFCCYLQDKLHVVDCIWSNDSDCFIFGGTKVLKNYSRQFDDVGVTSEYNKYFDKQKNNYITFVDYDDLVCNHDMLNRDQLLLYSILLGADYNTGVKGLGKIKSLGIVKHKKPDFSRNFYDIFNNITIENKEQKQTQYEKFQKDIYTYCQKHSKALFGRNYGESLLSKNKDNFENWPSIDVVLHYFHPSILQTFNKEPLNNKYANIHGSRGYDKVDFTKLKITLADMEFGNVTNFDRWFHSTMHEMFLIKYINYSNDNEVLRKNIIITEEKTEFINNLNRNLSHWKIRYKSFLHGVVYDKNEDSPTKSRRGSPHRSHSTSPSKSPIRSPNKSSVHSPNKSPNRSPSKRQLYIMEFPFSLWVDKTSIPDDNILVLDFRAREAQKAVEEERKKQEKSKRVSPKKRLGLYKQSTTLDSFFKKGSAHTIVKTNISDDVNTAENNMQQLNVVRKKLFVEDNKPVLDKPPVLERKESNSSVKRKQDDHETDDTDDESLIILGELSARPVTPEQDTVYKESPTKKHKINFKTIPLVTRSTETKPEQQTNKGSKISHPAIKCDMIDELFNPNKRSPSISREPPSRTPTPEKRISTSTNTMHPQINYDMVGDLFNQSSCATTIYNPTIPTPRKPPYLARADTFGTSDLRRNILDDINNDVEQVVREVNDMDSDSTLATLSDDETPVNNRFRDDSEDPFNESDDILLDL</sequence>
<dbReference type="GO" id="GO:0006281">
    <property type="term" value="P:DNA repair"/>
    <property type="evidence" value="ECO:0007669"/>
    <property type="project" value="UniProtKB-ARBA"/>
</dbReference>
<dbReference type="Pfam" id="PF00867">
    <property type="entry name" value="XPG_I"/>
    <property type="match status" value="1"/>
</dbReference>
<dbReference type="CDD" id="cd09870">
    <property type="entry name" value="PIN_YEN1"/>
    <property type="match status" value="1"/>
</dbReference>
<dbReference type="Gene3D" id="1.10.150.20">
    <property type="entry name" value="5' to 3' exonuclease, C-terminal subdomain"/>
    <property type="match status" value="1"/>
</dbReference>
<dbReference type="InterPro" id="IPR006084">
    <property type="entry name" value="XPG/Rad2"/>
</dbReference>
<feature type="compositionally biased region" description="Acidic residues" evidence="3">
    <location>
        <begin position="823"/>
        <end position="838"/>
    </location>
</feature>
<feature type="region of interest" description="Disordered" evidence="3">
    <location>
        <begin position="801"/>
        <end position="838"/>
    </location>
</feature>
<feature type="compositionally biased region" description="Basic residues" evidence="3">
    <location>
        <begin position="446"/>
        <end position="456"/>
    </location>
</feature>
<evidence type="ECO:0000259" key="5">
    <source>
        <dbReference type="SMART" id="SM00485"/>
    </source>
</evidence>
<dbReference type="SUPFAM" id="SSF88723">
    <property type="entry name" value="PIN domain-like"/>
    <property type="match status" value="1"/>
</dbReference>
<evidence type="ECO:0000256" key="3">
    <source>
        <dbReference type="SAM" id="MobiDB-lite"/>
    </source>
</evidence>
<dbReference type="AlphaFoldDB" id="A0A9P7BDP1"/>
<dbReference type="GO" id="GO:0008409">
    <property type="term" value="F:5'-3' exonuclease activity"/>
    <property type="evidence" value="ECO:0007669"/>
    <property type="project" value="TreeGrafter"/>
</dbReference>
<evidence type="ECO:0008006" key="8">
    <source>
        <dbReference type="Google" id="ProtNLM"/>
    </source>
</evidence>
<feature type="compositionally biased region" description="Basic and acidic residues" evidence="3">
    <location>
        <begin position="601"/>
        <end position="620"/>
    </location>
</feature>
<evidence type="ECO:0000313" key="6">
    <source>
        <dbReference type="EMBL" id="KAG0672333.1"/>
    </source>
</evidence>
<proteinExistence type="predicted"/>
<feature type="compositionally biased region" description="Low complexity" evidence="3">
    <location>
        <begin position="475"/>
        <end position="486"/>
    </location>
</feature>
<dbReference type="SUPFAM" id="SSF47807">
    <property type="entry name" value="5' to 3' exonuclease, C-terminal subdomain"/>
    <property type="match status" value="1"/>
</dbReference>
<dbReference type="Gene3D" id="3.40.50.1010">
    <property type="entry name" value="5'-nuclease"/>
    <property type="match status" value="1"/>
</dbReference>
<dbReference type="SMART" id="SM00484">
    <property type="entry name" value="XPGI"/>
    <property type="match status" value="1"/>
</dbReference>
<evidence type="ECO:0000256" key="2">
    <source>
        <dbReference type="ARBA" id="ARBA00022801"/>
    </source>
</evidence>
<dbReference type="Proteomes" id="UP000750334">
    <property type="component" value="Unassembled WGS sequence"/>
</dbReference>
<dbReference type="InterPro" id="IPR006085">
    <property type="entry name" value="XPG_DNA_repair_N"/>
</dbReference>
<reference evidence="6 7" key="1">
    <citation type="submission" date="2020-11" db="EMBL/GenBank/DDBJ databases">
        <title>Kefir isolates.</title>
        <authorList>
            <person name="Marcisauskas S."/>
            <person name="Kim Y."/>
            <person name="Blasche S."/>
        </authorList>
    </citation>
    <scope>NUCLEOTIDE SEQUENCE [LARGE SCALE GENOMIC DNA]</scope>
    <source>
        <strain evidence="6 7">OG2</strain>
    </source>
</reference>
<evidence type="ECO:0000256" key="1">
    <source>
        <dbReference type="ARBA" id="ARBA00022722"/>
    </source>
</evidence>
<protein>
    <recommendedName>
        <fullName evidence="8">XPG-I domain-containing protein</fullName>
    </recommendedName>
</protein>
<organism evidence="6 7">
    <name type="scientific">Maudiozyma exigua</name>
    <name type="common">Yeast</name>
    <name type="synonym">Kazachstania exigua</name>
    <dbReference type="NCBI Taxonomy" id="34358"/>
    <lineage>
        <taxon>Eukaryota</taxon>
        <taxon>Fungi</taxon>
        <taxon>Dikarya</taxon>
        <taxon>Ascomycota</taxon>
        <taxon>Saccharomycotina</taxon>
        <taxon>Saccharomycetes</taxon>
        <taxon>Saccharomycetales</taxon>
        <taxon>Saccharomycetaceae</taxon>
        <taxon>Maudiozyma</taxon>
    </lineage>
</organism>
<feature type="domain" description="XPG-I" evidence="4">
    <location>
        <begin position="126"/>
        <end position="208"/>
    </location>
</feature>
<evidence type="ECO:0000259" key="4">
    <source>
        <dbReference type="SMART" id="SM00484"/>
    </source>
</evidence>
<dbReference type="InterPro" id="IPR029060">
    <property type="entry name" value="PIN-like_dom_sf"/>
</dbReference>
<keyword evidence="2" id="KW-0378">Hydrolase</keyword>
<gene>
    <name evidence="6" type="ORF">C6P45_003017</name>
</gene>
<feature type="compositionally biased region" description="Polar residues" evidence="3">
    <location>
        <begin position="457"/>
        <end position="474"/>
    </location>
</feature>
<comment type="caution">
    <text evidence="6">The sequence shown here is derived from an EMBL/GenBank/DDBJ whole genome shotgun (WGS) entry which is preliminary data.</text>
</comment>
<dbReference type="PRINTS" id="PR00853">
    <property type="entry name" value="XPGRADSUPER"/>
</dbReference>
<feature type="region of interest" description="Disordered" evidence="3">
    <location>
        <begin position="601"/>
        <end position="656"/>
    </location>
</feature>
<dbReference type="PANTHER" id="PTHR11081:SF72">
    <property type="entry name" value="HOLLIDAY JUNCTION RESOLVASE YEN1"/>
    <property type="match status" value="1"/>
</dbReference>
<dbReference type="GO" id="GO:0017108">
    <property type="term" value="F:5'-flap endonuclease activity"/>
    <property type="evidence" value="ECO:0007669"/>
    <property type="project" value="TreeGrafter"/>
</dbReference>
<keyword evidence="7" id="KW-1185">Reference proteome</keyword>
<dbReference type="EMBL" id="PUHR01000003">
    <property type="protein sequence ID" value="KAG0672333.1"/>
    <property type="molecule type" value="Genomic_DNA"/>
</dbReference>
<keyword evidence="1" id="KW-0540">Nuclease</keyword>
<feature type="domain" description="XPG N-terminal" evidence="5">
    <location>
        <begin position="1"/>
        <end position="104"/>
    </location>
</feature>
<dbReference type="OrthoDB" id="2959108at2759"/>
<name>A0A9P7BDP1_MAUEX</name>
<dbReference type="SMART" id="SM00485">
    <property type="entry name" value="XPGN"/>
    <property type="match status" value="1"/>
</dbReference>
<dbReference type="InterPro" id="IPR006086">
    <property type="entry name" value="XPG-I_dom"/>
</dbReference>
<dbReference type="GO" id="GO:0005737">
    <property type="term" value="C:cytoplasm"/>
    <property type="evidence" value="ECO:0007669"/>
    <property type="project" value="TreeGrafter"/>
</dbReference>
<feature type="region of interest" description="Disordered" evidence="3">
    <location>
        <begin position="670"/>
        <end position="728"/>
    </location>
</feature>